<protein>
    <recommendedName>
        <fullName evidence="4">Prepilin-type N-terminal cleavage/methylation domain-containing protein</fullName>
    </recommendedName>
</protein>
<keyword evidence="1" id="KW-0812">Transmembrane</keyword>
<name>A0A1Z4GLN9_9CYAN</name>
<keyword evidence="1" id="KW-0472">Membrane</keyword>
<dbReference type="Pfam" id="PF07963">
    <property type="entry name" value="N_methyl"/>
    <property type="match status" value="1"/>
</dbReference>
<accession>A0A1Z4GLN9</accession>
<dbReference type="InterPro" id="IPR012902">
    <property type="entry name" value="N_methyl_site"/>
</dbReference>
<dbReference type="OrthoDB" id="461075at2"/>
<gene>
    <name evidence="2" type="ORF">NIES21_42720</name>
</gene>
<dbReference type="NCBIfam" id="TIGR02532">
    <property type="entry name" value="IV_pilin_GFxxxE"/>
    <property type="match status" value="1"/>
</dbReference>
<dbReference type="AlphaFoldDB" id="A0A1Z4GLN9"/>
<dbReference type="Proteomes" id="UP000218287">
    <property type="component" value="Chromosome"/>
</dbReference>
<evidence type="ECO:0008006" key="4">
    <source>
        <dbReference type="Google" id="ProtNLM"/>
    </source>
</evidence>
<evidence type="ECO:0000313" key="2">
    <source>
        <dbReference type="EMBL" id="BAY18425.1"/>
    </source>
</evidence>
<dbReference type="EMBL" id="AP018174">
    <property type="protein sequence ID" value="BAY18425.1"/>
    <property type="molecule type" value="Genomic_DNA"/>
</dbReference>
<proteinExistence type="predicted"/>
<dbReference type="NCBIfam" id="NF038304">
    <property type="entry name" value="EPS_HpsC"/>
    <property type="match status" value="1"/>
</dbReference>
<keyword evidence="1" id="KW-1133">Transmembrane helix</keyword>
<feature type="transmembrane region" description="Helical" evidence="1">
    <location>
        <begin position="25"/>
        <end position="49"/>
    </location>
</feature>
<evidence type="ECO:0000313" key="3">
    <source>
        <dbReference type="Proteomes" id="UP000218287"/>
    </source>
</evidence>
<keyword evidence="3" id="KW-1185">Reference proteome</keyword>
<reference evidence="2 3" key="1">
    <citation type="submission" date="2017-06" db="EMBL/GenBank/DDBJ databases">
        <title>Genome sequencing of cyanobaciteial culture collection at National Institute for Environmental Studies (NIES).</title>
        <authorList>
            <person name="Hirose Y."/>
            <person name="Shimura Y."/>
            <person name="Fujisawa T."/>
            <person name="Nakamura Y."/>
            <person name="Kawachi M."/>
        </authorList>
    </citation>
    <scope>NUCLEOTIDE SEQUENCE [LARGE SCALE GENOMIC DNA]</scope>
    <source>
        <strain evidence="2 3">NIES-21</strain>
    </source>
</reference>
<organism evidence="2 3">
    <name type="scientific">Anabaenopsis circularis NIES-21</name>
    <dbReference type="NCBI Taxonomy" id="1085406"/>
    <lineage>
        <taxon>Bacteria</taxon>
        <taxon>Bacillati</taxon>
        <taxon>Cyanobacteriota</taxon>
        <taxon>Cyanophyceae</taxon>
        <taxon>Nostocales</taxon>
        <taxon>Nodulariaceae</taxon>
        <taxon>Anabaenopsis</taxon>
    </lineage>
</organism>
<evidence type="ECO:0000256" key="1">
    <source>
        <dbReference type="SAM" id="Phobius"/>
    </source>
</evidence>
<sequence length="364" mass="40352">MKNFLRFLLKIQLQKSQHLQSQKGFTLVELLVALILAFLVITPLMGFMIDVMNTDRKEQAKSTSEQEVQAALAYIAQDMEQAVYIYDADGIYGKTTTVNGETITINGILGQLPSGTASNPDKVPVLVFWKRYFLNKDQIVQTSSTSTGRAGCLYNLPSTGGGGCNDQDYMLYSLVAYYLVKDNSATWNSTTTRIERWEIRDGIRDVTGSFSRSETVNSTTKTVKYRLLPSTGFMPFDLSLEGDLKRKLGNWRKHSASYDLNVNKLTTLADYIDQTTSGTPALAACNTAAGEQQVPDYTKTNVPTTFRTGSFYACVNASKYIARVYIRGNALARIQTGAQYSSQQSAYFPTANIQIKGRGFLGIE</sequence>